<dbReference type="PANTHER" id="PTHR21058">
    <property type="entry name" value="6,7-DIMETHYL-8-RIBITYLLUMAZINE SYNTHASE DMRL SYNTHASE LUMAZINE SYNTHASE"/>
    <property type="match status" value="1"/>
</dbReference>
<dbReference type="PANTHER" id="PTHR21058:SF0">
    <property type="entry name" value="6,7-DIMETHYL-8-RIBITYLLUMAZINE SYNTHASE"/>
    <property type="match status" value="1"/>
</dbReference>
<name>E6QGV8_9ZZZZ</name>
<reference evidence="7" key="1">
    <citation type="submission" date="2009-10" db="EMBL/GenBank/DDBJ databases">
        <title>Diversity of trophic interactions inside an arsenic-rich microbial ecosystem.</title>
        <authorList>
            <person name="Bertin P.N."/>
            <person name="Heinrich-Salmeron A."/>
            <person name="Pelletier E."/>
            <person name="Goulhen-Chollet F."/>
            <person name="Arsene-Ploetze F."/>
            <person name="Gallien S."/>
            <person name="Calteau A."/>
            <person name="Vallenet D."/>
            <person name="Casiot C."/>
            <person name="Chane-Woon-Ming B."/>
            <person name="Giloteaux L."/>
            <person name="Barakat M."/>
            <person name="Bonnefoy V."/>
            <person name="Bruneel O."/>
            <person name="Chandler M."/>
            <person name="Cleiss J."/>
            <person name="Duran R."/>
            <person name="Elbaz-Poulichet F."/>
            <person name="Fonknechten N."/>
            <person name="Lauga B."/>
            <person name="Mornico D."/>
            <person name="Ortet P."/>
            <person name="Schaeffer C."/>
            <person name="Siguier P."/>
            <person name="Alexander Thil Smith A."/>
            <person name="Van Dorsselaer A."/>
            <person name="Weissenbach J."/>
            <person name="Medigue C."/>
            <person name="Le Paslier D."/>
        </authorList>
    </citation>
    <scope>NUCLEOTIDE SEQUENCE</scope>
</reference>
<dbReference type="EC" id="2.5.1.78" evidence="3"/>
<evidence type="ECO:0000256" key="4">
    <source>
        <dbReference type="ARBA" id="ARBA00022619"/>
    </source>
</evidence>
<keyword evidence="4" id="KW-0686">Riboflavin biosynthesis</keyword>
<dbReference type="GO" id="GO:0005829">
    <property type="term" value="C:cytosol"/>
    <property type="evidence" value="ECO:0007669"/>
    <property type="project" value="TreeGrafter"/>
</dbReference>
<evidence type="ECO:0000313" key="7">
    <source>
        <dbReference type="EMBL" id="CBI06472.1"/>
    </source>
</evidence>
<dbReference type="UniPathway" id="UPA00275">
    <property type="reaction ID" value="UER00404"/>
</dbReference>
<evidence type="ECO:0000256" key="5">
    <source>
        <dbReference type="ARBA" id="ARBA00022679"/>
    </source>
</evidence>
<comment type="catalytic activity">
    <reaction evidence="6">
        <text>(2S)-2-hydroxy-3-oxobutyl phosphate + 5-amino-6-(D-ribitylamino)uracil = 6,7-dimethyl-8-(1-D-ribityl)lumazine + phosphate + 2 H2O + H(+)</text>
        <dbReference type="Rhea" id="RHEA:26152"/>
        <dbReference type="ChEBI" id="CHEBI:15377"/>
        <dbReference type="ChEBI" id="CHEBI:15378"/>
        <dbReference type="ChEBI" id="CHEBI:15934"/>
        <dbReference type="ChEBI" id="CHEBI:43474"/>
        <dbReference type="ChEBI" id="CHEBI:58201"/>
        <dbReference type="ChEBI" id="CHEBI:58830"/>
        <dbReference type="EC" id="2.5.1.78"/>
    </reaction>
</comment>
<dbReference type="GO" id="GO:0009349">
    <property type="term" value="C:riboflavin synthase complex"/>
    <property type="evidence" value="ECO:0007669"/>
    <property type="project" value="InterPro"/>
</dbReference>
<dbReference type="InterPro" id="IPR034964">
    <property type="entry name" value="LS"/>
</dbReference>
<evidence type="ECO:0000256" key="1">
    <source>
        <dbReference type="ARBA" id="ARBA00004917"/>
    </source>
</evidence>
<accession>E6QGV8</accession>
<sequence>MIRHIEGSLQAGEHRFALLVSRFNSFITQQLEQGAIDALRRHGAKEEQLHVVHAPGAYEMPLIAQKLARSGNYDAVLCLGAVIRGGTPHFDYVAAEVSKGVAQVSMDTGVPVIFGVLTTDSIEQAIERAGTKAGNKGFDAAMTALEMVQLLRQI</sequence>
<comment type="pathway">
    <text evidence="1">Cofactor biosynthesis; riboflavin biosynthesis; riboflavin from 2-hydroxy-3-oxobutyl phosphate and 5-amino-6-(D-ribitylamino)uracil: step 1/2.</text>
</comment>
<gene>
    <name evidence="7" type="primary">ribH</name>
    <name evidence="7" type="ORF">CARN5_0050</name>
</gene>
<dbReference type="InterPro" id="IPR036467">
    <property type="entry name" value="LS/RS_sf"/>
</dbReference>
<proteinExistence type="inferred from homology"/>
<dbReference type="CDD" id="cd09209">
    <property type="entry name" value="Lumazine_synthase-I"/>
    <property type="match status" value="1"/>
</dbReference>
<dbReference type="NCBIfam" id="TIGR00114">
    <property type="entry name" value="lumazine-synth"/>
    <property type="match status" value="1"/>
</dbReference>
<dbReference type="FunFam" id="3.40.50.960:FF:000001">
    <property type="entry name" value="6,7-dimethyl-8-ribityllumazine synthase"/>
    <property type="match status" value="1"/>
</dbReference>
<evidence type="ECO:0000256" key="2">
    <source>
        <dbReference type="ARBA" id="ARBA00007424"/>
    </source>
</evidence>
<dbReference type="HAMAP" id="MF_00178">
    <property type="entry name" value="Lumazine_synth"/>
    <property type="match status" value="1"/>
</dbReference>
<dbReference type="EMBL" id="CABP01000180">
    <property type="protein sequence ID" value="CBI06472.1"/>
    <property type="molecule type" value="Genomic_DNA"/>
</dbReference>
<evidence type="ECO:0000256" key="6">
    <source>
        <dbReference type="ARBA" id="ARBA00048785"/>
    </source>
</evidence>
<dbReference type="InterPro" id="IPR002180">
    <property type="entry name" value="LS/RS"/>
</dbReference>
<comment type="similarity">
    <text evidence="2">Belongs to the DMRL synthase family.</text>
</comment>
<dbReference type="SUPFAM" id="SSF52121">
    <property type="entry name" value="Lumazine synthase"/>
    <property type="match status" value="1"/>
</dbReference>
<dbReference type="Pfam" id="PF00885">
    <property type="entry name" value="DMRL_synthase"/>
    <property type="match status" value="1"/>
</dbReference>
<keyword evidence="5 7" id="KW-0808">Transferase</keyword>
<organism evidence="7">
    <name type="scientific">mine drainage metagenome</name>
    <dbReference type="NCBI Taxonomy" id="410659"/>
    <lineage>
        <taxon>unclassified sequences</taxon>
        <taxon>metagenomes</taxon>
        <taxon>ecological metagenomes</taxon>
    </lineage>
</organism>
<dbReference type="GO" id="GO:0000906">
    <property type="term" value="F:6,7-dimethyl-8-ribityllumazine synthase activity"/>
    <property type="evidence" value="ECO:0007669"/>
    <property type="project" value="UniProtKB-EC"/>
</dbReference>
<protein>
    <recommendedName>
        <fullName evidence="3">6,7-dimethyl-8-ribityllumazine synthase</fullName>
        <ecNumber evidence="3">2.5.1.78</ecNumber>
    </recommendedName>
</protein>
<evidence type="ECO:0000256" key="3">
    <source>
        <dbReference type="ARBA" id="ARBA00012664"/>
    </source>
</evidence>
<dbReference type="NCBIfam" id="NF000812">
    <property type="entry name" value="PRK00061.1-4"/>
    <property type="match status" value="1"/>
</dbReference>
<dbReference type="AlphaFoldDB" id="E6QGV8"/>
<dbReference type="Gene3D" id="3.40.50.960">
    <property type="entry name" value="Lumazine/riboflavin synthase"/>
    <property type="match status" value="1"/>
</dbReference>
<comment type="caution">
    <text evidence="7">The sequence shown here is derived from an EMBL/GenBank/DDBJ whole genome shotgun (WGS) entry which is preliminary data.</text>
</comment>
<dbReference type="GO" id="GO:0009231">
    <property type="term" value="P:riboflavin biosynthetic process"/>
    <property type="evidence" value="ECO:0007669"/>
    <property type="project" value="UniProtKB-UniPathway"/>
</dbReference>